<dbReference type="GO" id="GO:0005524">
    <property type="term" value="F:ATP binding"/>
    <property type="evidence" value="ECO:0007669"/>
    <property type="project" value="InterPro"/>
</dbReference>
<reference evidence="2 3" key="1">
    <citation type="journal article" date="2014" name="Int. J. Syst. Evol. Microbiol.">
        <title>Sneathiella chungangensis sp. nov., isolated from a marine sand, and emended description of the genus Sneathiella.</title>
        <authorList>
            <person name="Siamphan C."/>
            <person name="Kim H."/>
            <person name="Lee J.S."/>
            <person name="Kim W."/>
        </authorList>
    </citation>
    <scope>NUCLEOTIDE SEQUENCE [LARGE SCALE GENOMIC DNA]</scope>
    <source>
        <strain evidence="2 3">KCTC 32476</strain>
    </source>
</reference>
<accession>A0A845MJZ7</accession>
<evidence type="ECO:0000259" key="1">
    <source>
        <dbReference type="Pfam" id="PF07475"/>
    </source>
</evidence>
<dbReference type="AlphaFoldDB" id="A0A845MJZ7"/>
<dbReference type="CDD" id="cd01918">
    <property type="entry name" value="HprK_C"/>
    <property type="match status" value="1"/>
</dbReference>
<evidence type="ECO:0000313" key="2">
    <source>
        <dbReference type="EMBL" id="MZR24005.1"/>
    </source>
</evidence>
<dbReference type="RefSeq" id="WP_161340468.1">
    <property type="nucleotide sequence ID" value="NZ_JBHSDG010000003.1"/>
</dbReference>
<dbReference type="GO" id="GO:0000155">
    <property type="term" value="F:phosphorelay sensor kinase activity"/>
    <property type="evidence" value="ECO:0007669"/>
    <property type="project" value="InterPro"/>
</dbReference>
<dbReference type="SUPFAM" id="SSF53795">
    <property type="entry name" value="PEP carboxykinase-like"/>
    <property type="match status" value="1"/>
</dbReference>
<comment type="caution">
    <text evidence="2">The sequence shown here is derived from an EMBL/GenBank/DDBJ whole genome shotgun (WGS) entry which is preliminary data.</text>
</comment>
<dbReference type="OrthoDB" id="8326226at2"/>
<feature type="domain" description="HPr kinase/phosphorylase C-terminal" evidence="1">
    <location>
        <begin position="3"/>
        <end position="77"/>
    </location>
</feature>
<keyword evidence="3" id="KW-1185">Reference proteome</keyword>
<dbReference type="Pfam" id="PF07475">
    <property type="entry name" value="Hpr_kinase_C"/>
    <property type="match status" value="1"/>
</dbReference>
<dbReference type="EMBL" id="WTVA01000015">
    <property type="protein sequence ID" value="MZR24005.1"/>
    <property type="molecule type" value="Genomic_DNA"/>
</dbReference>
<organism evidence="2 3">
    <name type="scientific">Sneathiella chungangensis</name>
    <dbReference type="NCBI Taxonomy" id="1418234"/>
    <lineage>
        <taxon>Bacteria</taxon>
        <taxon>Pseudomonadati</taxon>
        <taxon>Pseudomonadota</taxon>
        <taxon>Alphaproteobacteria</taxon>
        <taxon>Sneathiellales</taxon>
        <taxon>Sneathiellaceae</taxon>
        <taxon>Sneathiella</taxon>
    </lineage>
</organism>
<dbReference type="InterPro" id="IPR011104">
    <property type="entry name" value="Hpr_kin/Pase_C"/>
</dbReference>
<dbReference type="InterPro" id="IPR027417">
    <property type="entry name" value="P-loop_NTPase"/>
</dbReference>
<dbReference type="Proteomes" id="UP000445696">
    <property type="component" value="Unassembled WGS sequence"/>
</dbReference>
<gene>
    <name evidence="2" type="ORF">GQF03_16845</name>
</gene>
<proteinExistence type="predicted"/>
<sequence>MIRCHASSVAIEGRGVLLRGPSGAGKSDLALRLIDGGGQLISDDYTEIHVRDGAAFLSAPAGIAGRLEVRGLGLMPLAAVQDIPLALVFDLRPYETIERMPDADVETFEGIEVPRRVLDPFMASAAAIVRLALRQDPLLTGYE</sequence>
<evidence type="ECO:0000313" key="3">
    <source>
        <dbReference type="Proteomes" id="UP000445696"/>
    </source>
</evidence>
<dbReference type="Gene3D" id="3.40.50.300">
    <property type="entry name" value="P-loop containing nucleotide triphosphate hydrolases"/>
    <property type="match status" value="1"/>
</dbReference>
<dbReference type="GO" id="GO:0006109">
    <property type="term" value="P:regulation of carbohydrate metabolic process"/>
    <property type="evidence" value="ECO:0007669"/>
    <property type="project" value="InterPro"/>
</dbReference>
<name>A0A845MJZ7_9PROT</name>
<protein>
    <recommendedName>
        <fullName evidence="1">HPr kinase/phosphorylase C-terminal domain-containing protein</fullName>
    </recommendedName>
</protein>